<accession>A0A9Q1HEZ6</accession>
<sequence length="258" mass="29673">MIHRQMLDVVRLPKSSQITFGGDPMQYWEFMNAFNSYVDHFNVEDSDKLSRLFEYCTGKSFKVGKPCALMNPSEGYKKAKGLLKRRFGNDLAICKAWVPKITEGPPPKPNNCEALQDFADDVRCCIEKVKAMKRLKEVDSQDRMVKILTRLPMYLQARWMKEAYKSRERNGEYPGFDQFVRFLDCVVGEANNPVFGNVGITFKDSKEKRKPTQIKKRGSSFNVEAREGTTSEKDRESKGVAANSKQTSRRVIVMNLRK</sequence>
<dbReference type="Pfam" id="PF03564">
    <property type="entry name" value="DUF1759"/>
    <property type="match status" value="1"/>
</dbReference>
<evidence type="ECO:0000256" key="1">
    <source>
        <dbReference type="SAM" id="MobiDB-lite"/>
    </source>
</evidence>
<feature type="compositionally biased region" description="Basic and acidic residues" evidence="1">
    <location>
        <begin position="224"/>
        <end position="238"/>
    </location>
</feature>
<feature type="region of interest" description="Disordered" evidence="1">
    <location>
        <begin position="206"/>
        <end position="248"/>
    </location>
</feature>
<evidence type="ECO:0000313" key="2">
    <source>
        <dbReference type="EMBL" id="KAJ8042676.1"/>
    </source>
</evidence>
<protein>
    <submittedName>
        <fullName evidence="2">Uncharacterized protein</fullName>
    </submittedName>
</protein>
<dbReference type="Proteomes" id="UP001152320">
    <property type="component" value="Chromosome 4"/>
</dbReference>
<dbReference type="OrthoDB" id="10068075at2759"/>
<keyword evidence="3" id="KW-1185">Reference proteome</keyword>
<organism evidence="2 3">
    <name type="scientific">Holothuria leucospilota</name>
    <name type="common">Black long sea cucumber</name>
    <name type="synonym">Mertensiothuria leucospilota</name>
    <dbReference type="NCBI Taxonomy" id="206669"/>
    <lineage>
        <taxon>Eukaryota</taxon>
        <taxon>Metazoa</taxon>
        <taxon>Echinodermata</taxon>
        <taxon>Eleutherozoa</taxon>
        <taxon>Echinozoa</taxon>
        <taxon>Holothuroidea</taxon>
        <taxon>Aspidochirotacea</taxon>
        <taxon>Aspidochirotida</taxon>
        <taxon>Holothuriidae</taxon>
        <taxon>Holothuria</taxon>
    </lineage>
</organism>
<comment type="caution">
    <text evidence="2">The sequence shown here is derived from an EMBL/GenBank/DDBJ whole genome shotgun (WGS) entry which is preliminary data.</text>
</comment>
<reference evidence="2" key="1">
    <citation type="submission" date="2021-10" db="EMBL/GenBank/DDBJ databases">
        <title>Tropical sea cucumber genome reveals ecological adaptation and Cuvierian tubules defense mechanism.</title>
        <authorList>
            <person name="Chen T."/>
        </authorList>
    </citation>
    <scope>NUCLEOTIDE SEQUENCE</scope>
    <source>
        <strain evidence="2">Nanhai2018</strain>
        <tissue evidence="2">Muscle</tissue>
    </source>
</reference>
<proteinExistence type="predicted"/>
<dbReference type="InterPro" id="IPR005312">
    <property type="entry name" value="DUF1759"/>
</dbReference>
<dbReference type="PANTHER" id="PTHR47331">
    <property type="entry name" value="PHD-TYPE DOMAIN-CONTAINING PROTEIN"/>
    <property type="match status" value="1"/>
</dbReference>
<gene>
    <name evidence="2" type="ORF">HOLleu_09495</name>
</gene>
<dbReference type="AlphaFoldDB" id="A0A9Q1HEZ6"/>
<evidence type="ECO:0000313" key="3">
    <source>
        <dbReference type="Proteomes" id="UP001152320"/>
    </source>
</evidence>
<name>A0A9Q1HEZ6_HOLLE</name>
<feature type="compositionally biased region" description="Basic residues" evidence="1">
    <location>
        <begin position="208"/>
        <end position="218"/>
    </location>
</feature>
<dbReference type="EMBL" id="JAIZAY010000004">
    <property type="protein sequence ID" value="KAJ8042676.1"/>
    <property type="molecule type" value="Genomic_DNA"/>
</dbReference>